<gene>
    <name evidence="2" type="ORF">OHC33_006168</name>
</gene>
<feature type="region of interest" description="Disordered" evidence="1">
    <location>
        <begin position="1"/>
        <end position="200"/>
    </location>
</feature>
<name>A0AAN8ESE9_9EURO</name>
<feature type="compositionally biased region" description="Polar residues" evidence="1">
    <location>
        <begin position="1"/>
        <end position="15"/>
    </location>
</feature>
<reference evidence="2 3" key="1">
    <citation type="submission" date="2022-12" db="EMBL/GenBank/DDBJ databases">
        <title>Genomic features and morphological characterization of a novel Knufia sp. strain isolated from spacecraft assembly facility.</title>
        <authorList>
            <person name="Teixeira M."/>
            <person name="Chander A.M."/>
            <person name="Stajich J.E."/>
            <person name="Venkateswaran K."/>
        </authorList>
    </citation>
    <scope>NUCLEOTIDE SEQUENCE [LARGE SCALE GENOMIC DNA]</scope>
    <source>
        <strain evidence="2 3">FJI-L2-BK-P2</strain>
    </source>
</reference>
<evidence type="ECO:0000313" key="3">
    <source>
        <dbReference type="Proteomes" id="UP001316803"/>
    </source>
</evidence>
<evidence type="ECO:0000256" key="1">
    <source>
        <dbReference type="SAM" id="MobiDB-lite"/>
    </source>
</evidence>
<protein>
    <submittedName>
        <fullName evidence="2">Uncharacterized protein</fullName>
    </submittedName>
</protein>
<evidence type="ECO:0000313" key="2">
    <source>
        <dbReference type="EMBL" id="KAK5952576.1"/>
    </source>
</evidence>
<sequence>MANNYTAIHHLTTSPSTHVCGSTTGTTTHESQGVPESNKQPDTTSFSQNDTFTPAPRQNQNDYPLDRSSHDSQAGLQNNTQPATTSLPQNDTMKPAPRQSENEFPLDRSHEHGHEPRTSVSQEERGSLAGTKGPFHVPTTDDVNKSNVPPHSSVGQQNAPGAAGSIGEKAMGALGYGGSTVERPKEEQGLGEKIMNFLGA</sequence>
<feature type="compositionally biased region" description="Polar residues" evidence="1">
    <location>
        <begin position="71"/>
        <end position="92"/>
    </location>
</feature>
<comment type="caution">
    <text evidence="2">The sequence shown here is derived from an EMBL/GenBank/DDBJ whole genome shotgun (WGS) entry which is preliminary data.</text>
</comment>
<feature type="compositionally biased region" description="Polar residues" evidence="1">
    <location>
        <begin position="145"/>
        <end position="159"/>
    </location>
</feature>
<feature type="compositionally biased region" description="Basic and acidic residues" evidence="1">
    <location>
        <begin position="105"/>
        <end position="126"/>
    </location>
</feature>
<keyword evidence="3" id="KW-1185">Reference proteome</keyword>
<dbReference type="AlphaFoldDB" id="A0AAN8ESE9"/>
<dbReference type="Proteomes" id="UP001316803">
    <property type="component" value="Unassembled WGS sequence"/>
</dbReference>
<accession>A0AAN8ESE9</accession>
<feature type="compositionally biased region" description="Polar residues" evidence="1">
    <location>
        <begin position="30"/>
        <end position="62"/>
    </location>
</feature>
<feature type="compositionally biased region" description="Low complexity" evidence="1">
    <location>
        <begin position="16"/>
        <end position="29"/>
    </location>
</feature>
<dbReference type="EMBL" id="JAKLMC020000014">
    <property type="protein sequence ID" value="KAK5952576.1"/>
    <property type="molecule type" value="Genomic_DNA"/>
</dbReference>
<organism evidence="2 3">
    <name type="scientific">Knufia fluminis</name>
    <dbReference type="NCBI Taxonomy" id="191047"/>
    <lineage>
        <taxon>Eukaryota</taxon>
        <taxon>Fungi</taxon>
        <taxon>Dikarya</taxon>
        <taxon>Ascomycota</taxon>
        <taxon>Pezizomycotina</taxon>
        <taxon>Eurotiomycetes</taxon>
        <taxon>Chaetothyriomycetidae</taxon>
        <taxon>Chaetothyriales</taxon>
        <taxon>Trichomeriaceae</taxon>
        <taxon>Knufia</taxon>
    </lineage>
</organism>
<proteinExistence type="predicted"/>